<comment type="similarity">
    <text evidence="1 2">Belongs to the glycosyl hydrolase 1 family.</text>
</comment>
<gene>
    <name evidence="4" type="ORF">ES319_A13G089200v1</name>
</gene>
<protein>
    <submittedName>
        <fullName evidence="4">Uncharacterized protein</fullName>
    </submittedName>
</protein>
<keyword evidence="3" id="KW-0472">Membrane</keyword>
<dbReference type="Proteomes" id="UP000327439">
    <property type="component" value="Chromosome A13"/>
</dbReference>
<dbReference type="SUPFAM" id="SSF51445">
    <property type="entry name" value="(Trans)glycosidases"/>
    <property type="match status" value="1"/>
</dbReference>
<dbReference type="EMBL" id="CM018214">
    <property type="protein sequence ID" value="KAB2048073.1"/>
    <property type="molecule type" value="Genomic_DNA"/>
</dbReference>
<dbReference type="Pfam" id="PF00232">
    <property type="entry name" value="Glyco_hydro_1"/>
    <property type="match status" value="1"/>
</dbReference>
<keyword evidence="5" id="KW-1185">Reference proteome</keyword>
<dbReference type="GO" id="GO:0008422">
    <property type="term" value="F:beta-glucosidase activity"/>
    <property type="evidence" value="ECO:0007669"/>
    <property type="project" value="TreeGrafter"/>
</dbReference>
<sequence length="76" mass="8700">MHVYRIIKHLTLCYVTGNIADDSNADVALDQYHRYTEDMQLLKEMGADAYRISIAWYLGYSLVSLPISLALIAFIM</sequence>
<keyword evidence="3" id="KW-0812">Transmembrane</keyword>
<dbReference type="AlphaFoldDB" id="A0A5J5SXA2"/>
<dbReference type="PANTHER" id="PTHR10353:SF302">
    <property type="entry name" value="BETA-GLUCOSIDASE 40"/>
    <property type="match status" value="1"/>
</dbReference>
<dbReference type="GO" id="GO:0005975">
    <property type="term" value="P:carbohydrate metabolic process"/>
    <property type="evidence" value="ECO:0007669"/>
    <property type="project" value="InterPro"/>
</dbReference>
<name>A0A5J5SXA2_GOSBA</name>
<feature type="transmembrane region" description="Helical" evidence="3">
    <location>
        <begin position="54"/>
        <end position="75"/>
    </location>
</feature>
<dbReference type="InterPro" id="IPR001360">
    <property type="entry name" value="Glyco_hydro_1"/>
</dbReference>
<accession>A0A5J5SXA2</accession>
<dbReference type="InterPro" id="IPR017853">
    <property type="entry name" value="GH"/>
</dbReference>
<organism evidence="4 5">
    <name type="scientific">Gossypium barbadense</name>
    <name type="common">Sea Island cotton</name>
    <name type="synonym">Hibiscus barbadensis</name>
    <dbReference type="NCBI Taxonomy" id="3634"/>
    <lineage>
        <taxon>Eukaryota</taxon>
        <taxon>Viridiplantae</taxon>
        <taxon>Streptophyta</taxon>
        <taxon>Embryophyta</taxon>
        <taxon>Tracheophyta</taxon>
        <taxon>Spermatophyta</taxon>
        <taxon>Magnoliopsida</taxon>
        <taxon>eudicotyledons</taxon>
        <taxon>Gunneridae</taxon>
        <taxon>Pentapetalae</taxon>
        <taxon>rosids</taxon>
        <taxon>malvids</taxon>
        <taxon>Malvales</taxon>
        <taxon>Malvaceae</taxon>
        <taxon>Malvoideae</taxon>
        <taxon>Gossypium</taxon>
    </lineage>
</organism>
<keyword evidence="3" id="KW-1133">Transmembrane helix</keyword>
<evidence type="ECO:0000256" key="1">
    <source>
        <dbReference type="ARBA" id="ARBA00010838"/>
    </source>
</evidence>
<reference evidence="5" key="1">
    <citation type="journal article" date="2020" name="Nat. Genet.">
        <title>Genomic diversifications of five Gossypium allopolyploid species and their impact on cotton improvement.</title>
        <authorList>
            <person name="Chen Z.J."/>
            <person name="Sreedasyam A."/>
            <person name="Ando A."/>
            <person name="Song Q."/>
            <person name="De Santiago L.M."/>
            <person name="Hulse-Kemp A.M."/>
            <person name="Ding M."/>
            <person name="Ye W."/>
            <person name="Kirkbride R.C."/>
            <person name="Jenkins J."/>
            <person name="Plott C."/>
            <person name="Lovell J."/>
            <person name="Lin Y.M."/>
            <person name="Vaughn R."/>
            <person name="Liu B."/>
            <person name="Simpson S."/>
            <person name="Scheffler B.E."/>
            <person name="Wen L."/>
            <person name="Saski C.A."/>
            <person name="Grover C.E."/>
            <person name="Hu G."/>
            <person name="Conover J.L."/>
            <person name="Carlson J.W."/>
            <person name="Shu S."/>
            <person name="Boston L.B."/>
            <person name="Williams M."/>
            <person name="Peterson D.G."/>
            <person name="McGee K."/>
            <person name="Jones D.C."/>
            <person name="Wendel J.F."/>
            <person name="Stelly D.M."/>
            <person name="Grimwood J."/>
            <person name="Schmutz J."/>
        </authorList>
    </citation>
    <scope>NUCLEOTIDE SEQUENCE [LARGE SCALE GENOMIC DNA]</scope>
    <source>
        <strain evidence="5">cv. 3-79</strain>
    </source>
</reference>
<evidence type="ECO:0000256" key="2">
    <source>
        <dbReference type="RuleBase" id="RU003690"/>
    </source>
</evidence>
<dbReference type="Gene3D" id="3.20.20.80">
    <property type="entry name" value="Glycosidases"/>
    <property type="match status" value="1"/>
</dbReference>
<evidence type="ECO:0000256" key="3">
    <source>
        <dbReference type="SAM" id="Phobius"/>
    </source>
</evidence>
<dbReference type="OrthoDB" id="65569at2759"/>
<dbReference type="PANTHER" id="PTHR10353">
    <property type="entry name" value="GLYCOSYL HYDROLASE"/>
    <property type="match status" value="1"/>
</dbReference>
<evidence type="ECO:0000313" key="4">
    <source>
        <dbReference type="EMBL" id="KAB2048073.1"/>
    </source>
</evidence>
<proteinExistence type="inferred from homology"/>
<evidence type="ECO:0000313" key="5">
    <source>
        <dbReference type="Proteomes" id="UP000327439"/>
    </source>
</evidence>